<dbReference type="InterPro" id="IPR011701">
    <property type="entry name" value="MFS"/>
</dbReference>
<dbReference type="InterPro" id="IPR036259">
    <property type="entry name" value="MFS_trans_sf"/>
</dbReference>
<name>F5YGE4_LEAAZ</name>
<keyword evidence="2" id="KW-0813">Transport</keyword>
<feature type="transmembrane region" description="Helical" evidence="7">
    <location>
        <begin position="44"/>
        <end position="64"/>
    </location>
</feature>
<keyword evidence="4 7" id="KW-0812">Transmembrane</keyword>
<reference evidence="8 9" key="2">
    <citation type="journal article" date="2011" name="ISME J.">
        <title>RNA-seq reveals cooperative metabolic interactions between two termite-gut spirochete species in co-culture.</title>
        <authorList>
            <person name="Rosenthal A.Z."/>
            <person name="Matson E.G."/>
            <person name="Eldar A."/>
            <person name="Leadbetter J.R."/>
        </authorList>
    </citation>
    <scope>NUCLEOTIDE SEQUENCE [LARGE SCALE GENOMIC DNA]</scope>
    <source>
        <strain evidence="9">ATCC BAA-888 / DSM 13862 / ZAS-9</strain>
    </source>
</reference>
<feature type="transmembrane region" description="Helical" evidence="7">
    <location>
        <begin position="141"/>
        <end position="163"/>
    </location>
</feature>
<evidence type="ECO:0000256" key="3">
    <source>
        <dbReference type="ARBA" id="ARBA00022475"/>
    </source>
</evidence>
<evidence type="ECO:0000313" key="8">
    <source>
        <dbReference type="EMBL" id="AEF80118.1"/>
    </source>
</evidence>
<sequence length="425" mass="45989">MGKNAIFHRDFILVAIGQIISIFGNQILRYALPLYLLNRTGSSVLFGTVLAISFVPMLLLYPIGGIIADRVNKRNIMVILDFSTALLVFLFYLLVGKIDIVPLIAIAMIVLYSIQGAYQPAVQASIPVLVETEHIMQGNSVINLITSLASMVGPVIGGVLFSIVGLTPILYVSIGCFFASAVMEIFIRIPFEKKEATGNMFVTGWGDLKESFSFMFNERPVLWKMSLIYASINLFLTSLTLIGVPVLITQHLGFEPNTANRLYGYAQGVIAAGAVLGGLLAGALAKKLNSRASPFLLSGCALSVLMGGIALHLLRGSMEIYIVLVIGCGLLVALSTVFQIQIMANLQILTPGHLTGKVIACVICACMCTIPVGQFMYGLVFESIGSRAYLPFYASGLIMTGIAVFTRRIFREIDQLIEKRAPGDD</sequence>
<feature type="transmembrane region" description="Helical" evidence="7">
    <location>
        <begin position="392"/>
        <end position="410"/>
    </location>
</feature>
<dbReference type="KEGG" id="taz:TREAZ_2374"/>
<dbReference type="FunCoup" id="F5YGE4">
    <property type="interactions" value="124"/>
</dbReference>
<dbReference type="OrthoDB" id="9763297at2"/>
<evidence type="ECO:0000256" key="2">
    <source>
        <dbReference type="ARBA" id="ARBA00022448"/>
    </source>
</evidence>
<organism evidence="8 9">
    <name type="scientific">Leadbettera azotonutricia (strain ATCC BAA-888 / DSM 13862 / ZAS-9)</name>
    <name type="common">Treponema azotonutricium</name>
    <dbReference type="NCBI Taxonomy" id="545695"/>
    <lineage>
        <taxon>Bacteria</taxon>
        <taxon>Pseudomonadati</taxon>
        <taxon>Spirochaetota</taxon>
        <taxon>Spirochaetia</taxon>
        <taxon>Spirochaetales</taxon>
        <taxon>Breznakiellaceae</taxon>
        <taxon>Leadbettera</taxon>
    </lineage>
</organism>
<dbReference type="Gene3D" id="1.20.1250.20">
    <property type="entry name" value="MFS general substrate transporter like domains"/>
    <property type="match status" value="1"/>
</dbReference>
<dbReference type="AlphaFoldDB" id="F5YGE4"/>
<evidence type="ECO:0000313" key="9">
    <source>
        <dbReference type="Proteomes" id="UP000009222"/>
    </source>
</evidence>
<keyword evidence="6 7" id="KW-0472">Membrane</keyword>
<feature type="transmembrane region" description="Helical" evidence="7">
    <location>
        <begin position="76"/>
        <end position="94"/>
    </location>
</feature>
<dbReference type="STRING" id="545695.TREAZ_2374"/>
<dbReference type="InterPro" id="IPR022324">
    <property type="entry name" value="Bacilysin_exporter_BacE_put"/>
</dbReference>
<feature type="transmembrane region" description="Helical" evidence="7">
    <location>
        <begin position="100"/>
        <end position="121"/>
    </location>
</feature>
<feature type="transmembrane region" description="Helical" evidence="7">
    <location>
        <begin position="12"/>
        <end position="32"/>
    </location>
</feature>
<dbReference type="RefSeq" id="WP_015713140.1">
    <property type="nucleotide sequence ID" value="NC_015577.1"/>
</dbReference>
<proteinExistence type="predicted"/>
<comment type="subcellular location">
    <subcellularLocation>
        <location evidence="1">Cell membrane</location>
        <topology evidence="1">Multi-pass membrane protein</topology>
    </subcellularLocation>
</comment>
<dbReference type="EMBL" id="CP001841">
    <property type="protein sequence ID" value="AEF80118.1"/>
    <property type="molecule type" value="Genomic_DNA"/>
</dbReference>
<keyword evidence="5 7" id="KW-1133">Transmembrane helix</keyword>
<dbReference type="GO" id="GO:0022857">
    <property type="term" value="F:transmembrane transporter activity"/>
    <property type="evidence" value="ECO:0007669"/>
    <property type="project" value="InterPro"/>
</dbReference>
<evidence type="ECO:0000256" key="6">
    <source>
        <dbReference type="ARBA" id="ARBA00023136"/>
    </source>
</evidence>
<reference evidence="9" key="1">
    <citation type="submission" date="2009-12" db="EMBL/GenBank/DDBJ databases">
        <title>Complete sequence of Treponema azotonutricium strain ZAS-9.</title>
        <authorList>
            <person name="Tetu S.G."/>
            <person name="Matson E."/>
            <person name="Ren Q."/>
            <person name="Seshadri R."/>
            <person name="Elbourne L."/>
            <person name="Hassan K.A."/>
            <person name="Durkin A."/>
            <person name="Radune D."/>
            <person name="Mohamoud Y."/>
            <person name="Shay R."/>
            <person name="Jin S."/>
            <person name="Zhang X."/>
            <person name="Lucey K."/>
            <person name="Ballor N.R."/>
            <person name="Ottesen E."/>
            <person name="Rosenthal R."/>
            <person name="Allen A."/>
            <person name="Leadbetter J.R."/>
            <person name="Paulsen I.T."/>
        </authorList>
    </citation>
    <scope>NUCLEOTIDE SEQUENCE [LARGE SCALE GENOMIC DNA]</scope>
    <source>
        <strain evidence="9">ATCC BAA-888 / DSM 13862 / ZAS-9</strain>
    </source>
</reference>
<protein>
    <submittedName>
        <fullName evidence="8">Macrolide-efflux protein</fullName>
    </submittedName>
</protein>
<evidence type="ECO:0000256" key="4">
    <source>
        <dbReference type="ARBA" id="ARBA00022692"/>
    </source>
</evidence>
<feature type="transmembrane region" description="Helical" evidence="7">
    <location>
        <begin position="169"/>
        <end position="187"/>
    </location>
</feature>
<evidence type="ECO:0000256" key="5">
    <source>
        <dbReference type="ARBA" id="ARBA00022989"/>
    </source>
</evidence>
<dbReference type="PRINTS" id="PR01988">
    <property type="entry name" value="EXPORTERBACE"/>
</dbReference>
<gene>
    <name evidence="8" type="ordered locus">TREAZ_2374</name>
</gene>
<dbReference type="PANTHER" id="PTHR43266">
    <property type="entry name" value="MACROLIDE-EFFLUX PROTEIN"/>
    <property type="match status" value="1"/>
</dbReference>
<feature type="transmembrane region" description="Helical" evidence="7">
    <location>
        <begin position="320"/>
        <end position="346"/>
    </location>
</feature>
<dbReference type="HOGENOM" id="CLU_034180_16_3_12"/>
<dbReference type="Proteomes" id="UP000009222">
    <property type="component" value="Chromosome"/>
</dbReference>
<dbReference type="CDD" id="cd06173">
    <property type="entry name" value="MFS_MefA_like"/>
    <property type="match status" value="1"/>
</dbReference>
<dbReference type="PANTHER" id="PTHR43266:SF9">
    <property type="entry name" value="PERMEASE, MAJOR FACILITATOR SUPERFAMILY-RELATED"/>
    <property type="match status" value="1"/>
</dbReference>
<feature type="transmembrane region" description="Helical" evidence="7">
    <location>
        <begin position="358"/>
        <end position="380"/>
    </location>
</feature>
<keyword evidence="9" id="KW-1185">Reference proteome</keyword>
<dbReference type="eggNOG" id="COG2271">
    <property type="taxonomic scope" value="Bacteria"/>
</dbReference>
<dbReference type="SUPFAM" id="SSF103473">
    <property type="entry name" value="MFS general substrate transporter"/>
    <property type="match status" value="1"/>
</dbReference>
<feature type="transmembrane region" description="Helical" evidence="7">
    <location>
        <begin position="227"/>
        <end position="250"/>
    </location>
</feature>
<feature type="transmembrane region" description="Helical" evidence="7">
    <location>
        <begin position="295"/>
        <end position="314"/>
    </location>
</feature>
<accession>F5YGE4</accession>
<evidence type="ECO:0000256" key="1">
    <source>
        <dbReference type="ARBA" id="ARBA00004651"/>
    </source>
</evidence>
<dbReference type="GO" id="GO:0005886">
    <property type="term" value="C:plasma membrane"/>
    <property type="evidence" value="ECO:0007669"/>
    <property type="project" value="UniProtKB-SubCell"/>
</dbReference>
<evidence type="ECO:0000256" key="7">
    <source>
        <dbReference type="SAM" id="Phobius"/>
    </source>
</evidence>
<dbReference type="InParanoid" id="F5YGE4"/>
<keyword evidence="3" id="KW-1003">Cell membrane</keyword>
<feature type="transmembrane region" description="Helical" evidence="7">
    <location>
        <begin position="262"/>
        <end position="283"/>
    </location>
</feature>
<dbReference type="Pfam" id="PF07690">
    <property type="entry name" value="MFS_1"/>
    <property type="match status" value="1"/>
</dbReference>